<keyword evidence="2" id="KW-1185">Reference proteome</keyword>
<name>A0A385ECY3_9CAUD</name>
<dbReference type="Proteomes" id="UP000259683">
    <property type="component" value="Segment"/>
</dbReference>
<reference evidence="1" key="1">
    <citation type="submission" date="2018-07" db="EMBL/GenBank/DDBJ databases">
        <authorList>
            <person name="Wilson K.M."/>
            <person name="Ely B."/>
        </authorList>
    </citation>
    <scope>NUCLEOTIDE SEQUENCE</scope>
</reference>
<gene>
    <name evidence="1" type="ORF">CcrSC_gp061c</name>
</gene>
<dbReference type="EMBL" id="MH588547">
    <property type="protein sequence ID" value="AXQ69643.1"/>
    <property type="molecule type" value="Genomic_DNA"/>
</dbReference>
<proteinExistence type="predicted"/>
<evidence type="ECO:0000313" key="1">
    <source>
        <dbReference type="EMBL" id="AXQ69643.1"/>
    </source>
</evidence>
<accession>A0A385ECY3</accession>
<sequence>MKHLSGEAHEIVTLRIEFPHNEDHTPITGKARLGDIDHALERGFLDAVMIFQIEERHRIWRDYKDYKAEWFILSDGRDDDGIVVIEAVEDSVIDAGNEKTVRCTFDPTYGPEDLDLTLRYSKYLLARALGAVLIDVPKAVKGAHVGFWAILGVNHGIKVEGIDGSKDEEVWLLMRPERHKAMLEGREHDA</sequence>
<organism evidence="1 2">
    <name type="scientific">Caulobacter phage CcrSC</name>
    <dbReference type="NCBI Taxonomy" id="2283272"/>
    <lineage>
        <taxon>Viruses</taxon>
        <taxon>Duplodnaviria</taxon>
        <taxon>Heunggongvirae</taxon>
        <taxon>Uroviricota</taxon>
        <taxon>Caudoviricetes</taxon>
        <taxon>Jeanschmidtviridae</taxon>
        <taxon>Bertelyvirus</taxon>
        <taxon>Bertelyvirus SC</taxon>
    </lineage>
</organism>
<reference evidence="1" key="2">
    <citation type="submission" date="2021-07" db="EMBL/GenBank/DDBJ databases">
        <title>Giant CbK-like Caulobacter bacteriophages have genetically divergent genomes.</title>
        <authorList>
            <person name="Wilson K."/>
            <person name="Ely B."/>
        </authorList>
    </citation>
    <scope>NUCLEOTIDE SEQUENCE</scope>
</reference>
<protein>
    <submittedName>
        <fullName evidence="1">Uncharacterized protein</fullName>
    </submittedName>
</protein>
<evidence type="ECO:0000313" key="2">
    <source>
        <dbReference type="Proteomes" id="UP000259683"/>
    </source>
</evidence>